<proteinExistence type="predicted"/>
<evidence type="ECO:0000313" key="3">
    <source>
        <dbReference type="Proteomes" id="UP000236370"/>
    </source>
</evidence>
<evidence type="ECO:0000313" key="2">
    <source>
        <dbReference type="EMBL" id="PNI33783.1"/>
    </source>
</evidence>
<name>A0A2J8KFH9_PANTR</name>
<evidence type="ECO:0000256" key="1">
    <source>
        <dbReference type="SAM" id="MobiDB-lite"/>
    </source>
</evidence>
<dbReference type="AlphaFoldDB" id="A0A2J8KFH9"/>
<dbReference type="Proteomes" id="UP000236370">
    <property type="component" value="Unassembled WGS sequence"/>
</dbReference>
<feature type="region of interest" description="Disordered" evidence="1">
    <location>
        <begin position="1"/>
        <end position="43"/>
    </location>
</feature>
<comment type="caution">
    <text evidence="2">The sequence shown here is derived from an EMBL/GenBank/DDBJ whole genome shotgun (WGS) entry which is preliminary data.</text>
</comment>
<reference evidence="2 3" key="1">
    <citation type="submission" date="2017-12" db="EMBL/GenBank/DDBJ databases">
        <title>High-resolution comparative analysis of great ape genomes.</title>
        <authorList>
            <person name="Pollen A."/>
            <person name="Hastie A."/>
            <person name="Hormozdiari F."/>
            <person name="Dougherty M."/>
            <person name="Liu R."/>
            <person name="Chaisson M."/>
            <person name="Hoppe E."/>
            <person name="Hill C."/>
            <person name="Pang A."/>
            <person name="Hillier L."/>
            <person name="Baker C."/>
            <person name="Armstrong J."/>
            <person name="Shendure J."/>
            <person name="Paten B."/>
            <person name="Wilson R."/>
            <person name="Chao H."/>
            <person name="Schneider V."/>
            <person name="Ventura M."/>
            <person name="Kronenberg Z."/>
            <person name="Murali S."/>
            <person name="Gordon D."/>
            <person name="Cantsilieris S."/>
            <person name="Munson K."/>
            <person name="Nelson B."/>
            <person name="Raja A."/>
            <person name="Underwood J."/>
            <person name="Diekhans M."/>
            <person name="Fiddes I."/>
            <person name="Haussler D."/>
            <person name="Eichler E."/>
        </authorList>
    </citation>
    <scope>NUCLEOTIDE SEQUENCE [LARGE SCALE GENOMIC DNA]</scope>
    <source>
        <strain evidence="2">Yerkes chimp pedigree #C0471</strain>
    </source>
</reference>
<dbReference type="EMBL" id="NBAG03000371">
    <property type="protein sequence ID" value="PNI33783.1"/>
    <property type="molecule type" value="Genomic_DNA"/>
</dbReference>
<accession>A0A2J8KFH9</accession>
<gene>
    <name evidence="2" type="ORF">CK820_G0038949</name>
</gene>
<organism evidence="2 3">
    <name type="scientific">Pan troglodytes</name>
    <name type="common">Chimpanzee</name>
    <dbReference type="NCBI Taxonomy" id="9598"/>
    <lineage>
        <taxon>Eukaryota</taxon>
        <taxon>Metazoa</taxon>
        <taxon>Chordata</taxon>
        <taxon>Craniata</taxon>
        <taxon>Vertebrata</taxon>
        <taxon>Euteleostomi</taxon>
        <taxon>Mammalia</taxon>
        <taxon>Eutheria</taxon>
        <taxon>Euarchontoglires</taxon>
        <taxon>Primates</taxon>
        <taxon>Haplorrhini</taxon>
        <taxon>Catarrhini</taxon>
        <taxon>Hominidae</taxon>
        <taxon>Pan</taxon>
    </lineage>
</organism>
<sequence>MASLLKVDQEVKLKTASDTGGREGRGRTEETGRCCPQSPAFFS</sequence>
<feature type="compositionally biased region" description="Basic and acidic residues" evidence="1">
    <location>
        <begin position="7"/>
        <end position="32"/>
    </location>
</feature>
<protein>
    <submittedName>
        <fullName evidence="2">PSME3 isoform 13</fullName>
    </submittedName>
</protein>